<reference evidence="5" key="1">
    <citation type="submission" date="2020-11" db="EMBL/GenBank/DDBJ databases">
        <authorList>
            <consortium name="DOE Joint Genome Institute"/>
            <person name="Ahrendt S."/>
            <person name="Riley R."/>
            <person name="Andreopoulos W."/>
            <person name="Labutti K."/>
            <person name="Pangilinan J."/>
            <person name="Ruiz-Duenas F.J."/>
            <person name="Barrasa J.M."/>
            <person name="Sanchez-Garcia M."/>
            <person name="Camarero S."/>
            <person name="Miyauchi S."/>
            <person name="Serrano A."/>
            <person name="Linde D."/>
            <person name="Babiker R."/>
            <person name="Drula E."/>
            <person name="Ayuso-Fernandez I."/>
            <person name="Pacheco R."/>
            <person name="Padilla G."/>
            <person name="Ferreira P."/>
            <person name="Barriuso J."/>
            <person name="Kellner H."/>
            <person name="Castanera R."/>
            <person name="Alfaro M."/>
            <person name="Ramirez L."/>
            <person name="Pisabarro A.G."/>
            <person name="Kuo A."/>
            <person name="Tritt A."/>
            <person name="Lipzen A."/>
            <person name="He G."/>
            <person name="Yan M."/>
            <person name="Ng V."/>
            <person name="Cullen D."/>
            <person name="Martin F."/>
            <person name="Rosso M.-N."/>
            <person name="Henrissat B."/>
            <person name="Hibbett D."/>
            <person name="Martinez A.T."/>
            <person name="Grigoriev I.V."/>
        </authorList>
    </citation>
    <scope>NUCLEOTIDE SEQUENCE</scope>
    <source>
        <strain evidence="5">AH 40177</strain>
    </source>
</reference>
<proteinExistence type="inferred from homology"/>
<name>A0A9P5U6I8_9AGAR</name>
<comment type="similarity">
    <text evidence="1">Belongs to the peptidase C48 family.</text>
</comment>
<evidence type="ECO:0000259" key="4">
    <source>
        <dbReference type="PROSITE" id="PS50600"/>
    </source>
</evidence>
<feature type="domain" description="Ubiquitin-like protease family profile" evidence="4">
    <location>
        <begin position="1"/>
        <end position="62"/>
    </location>
</feature>
<keyword evidence="6" id="KW-1185">Reference proteome</keyword>
<evidence type="ECO:0000256" key="1">
    <source>
        <dbReference type="ARBA" id="ARBA00005234"/>
    </source>
</evidence>
<keyword evidence="3" id="KW-0378">Hydrolase</keyword>
<evidence type="ECO:0000256" key="3">
    <source>
        <dbReference type="ARBA" id="ARBA00022801"/>
    </source>
</evidence>
<evidence type="ECO:0000313" key="6">
    <source>
        <dbReference type="Proteomes" id="UP000772434"/>
    </source>
</evidence>
<organism evidence="5 6">
    <name type="scientific">Rhodocollybia butyracea</name>
    <dbReference type="NCBI Taxonomy" id="206335"/>
    <lineage>
        <taxon>Eukaryota</taxon>
        <taxon>Fungi</taxon>
        <taxon>Dikarya</taxon>
        <taxon>Basidiomycota</taxon>
        <taxon>Agaricomycotina</taxon>
        <taxon>Agaricomycetes</taxon>
        <taxon>Agaricomycetidae</taxon>
        <taxon>Agaricales</taxon>
        <taxon>Marasmiineae</taxon>
        <taxon>Omphalotaceae</taxon>
        <taxon>Rhodocollybia</taxon>
    </lineage>
</organism>
<dbReference type="Proteomes" id="UP000772434">
    <property type="component" value="Unassembled WGS sequence"/>
</dbReference>
<dbReference type="OrthoDB" id="442460at2759"/>
<dbReference type="PROSITE" id="PS50600">
    <property type="entry name" value="ULP_PROTEASE"/>
    <property type="match status" value="1"/>
</dbReference>
<dbReference type="GO" id="GO:0006508">
    <property type="term" value="P:proteolysis"/>
    <property type="evidence" value="ECO:0007669"/>
    <property type="project" value="UniProtKB-KW"/>
</dbReference>
<dbReference type="AlphaFoldDB" id="A0A9P5U6I8"/>
<dbReference type="SUPFAM" id="SSF54001">
    <property type="entry name" value="Cysteine proteinases"/>
    <property type="match status" value="1"/>
</dbReference>
<evidence type="ECO:0000313" key="5">
    <source>
        <dbReference type="EMBL" id="KAF9067789.1"/>
    </source>
</evidence>
<accession>A0A9P5U6I8</accession>
<comment type="caution">
    <text evidence="5">The sequence shown here is derived from an EMBL/GenBank/DDBJ whole genome shotgun (WGS) entry which is preliminary data.</text>
</comment>
<sequence length="98" mass="10959">MDSLGFQHTQTVDLLGKYLQLVAKDKKKATISKLPAGRALKVPQQPNDLDCGVYCSHFARIFVEKAEYLINASNARSTNEVERDWGGAQLKGFREEFG</sequence>
<dbReference type="InterPro" id="IPR003653">
    <property type="entry name" value="Peptidase_C48_C"/>
</dbReference>
<keyword evidence="2" id="KW-0645">Protease</keyword>
<dbReference type="GO" id="GO:0019783">
    <property type="term" value="F:ubiquitin-like protein peptidase activity"/>
    <property type="evidence" value="ECO:0007669"/>
    <property type="project" value="UniProtKB-ARBA"/>
</dbReference>
<dbReference type="EMBL" id="JADNRY010000068">
    <property type="protein sequence ID" value="KAF9067789.1"/>
    <property type="molecule type" value="Genomic_DNA"/>
</dbReference>
<evidence type="ECO:0000256" key="2">
    <source>
        <dbReference type="ARBA" id="ARBA00022670"/>
    </source>
</evidence>
<dbReference type="Pfam" id="PF02902">
    <property type="entry name" value="Peptidase_C48"/>
    <property type="match status" value="1"/>
</dbReference>
<protein>
    <recommendedName>
        <fullName evidence="4">Ubiquitin-like protease family profile domain-containing protein</fullName>
    </recommendedName>
</protein>
<dbReference type="InterPro" id="IPR038765">
    <property type="entry name" value="Papain-like_cys_pep_sf"/>
</dbReference>
<dbReference type="GO" id="GO:0008234">
    <property type="term" value="F:cysteine-type peptidase activity"/>
    <property type="evidence" value="ECO:0007669"/>
    <property type="project" value="InterPro"/>
</dbReference>
<dbReference type="Gene3D" id="3.40.395.10">
    <property type="entry name" value="Adenoviral Proteinase, Chain A"/>
    <property type="match status" value="1"/>
</dbReference>
<gene>
    <name evidence="5" type="ORF">BDP27DRAFT_1422523</name>
</gene>